<organism evidence="6 7">
    <name type="scientific">Streblomastix strix</name>
    <dbReference type="NCBI Taxonomy" id="222440"/>
    <lineage>
        <taxon>Eukaryota</taxon>
        <taxon>Metamonada</taxon>
        <taxon>Preaxostyla</taxon>
        <taxon>Oxymonadida</taxon>
        <taxon>Streblomastigidae</taxon>
        <taxon>Streblomastix</taxon>
    </lineage>
</organism>
<dbReference type="GO" id="GO:0005776">
    <property type="term" value="C:autophagosome"/>
    <property type="evidence" value="ECO:0007669"/>
    <property type="project" value="TreeGrafter"/>
</dbReference>
<evidence type="ECO:0000313" key="7">
    <source>
        <dbReference type="Proteomes" id="UP000324800"/>
    </source>
</evidence>
<dbReference type="InterPro" id="IPR011009">
    <property type="entry name" value="Kinase-like_dom_sf"/>
</dbReference>
<dbReference type="GO" id="GO:0000045">
    <property type="term" value="P:autophagosome assembly"/>
    <property type="evidence" value="ECO:0007669"/>
    <property type="project" value="TreeGrafter"/>
</dbReference>
<feature type="domain" description="Protein kinase" evidence="5">
    <location>
        <begin position="1"/>
        <end position="148"/>
    </location>
</feature>
<evidence type="ECO:0000313" key="6">
    <source>
        <dbReference type="EMBL" id="KAA6355482.1"/>
    </source>
</evidence>
<dbReference type="Proteomes" id="UP000324800">
    <property type="component" value="Unassembled WGS sequence"/>
</dbReference>
<dbReference type="GO" id="GO:0016020">
    <property type="term" value="C:membrane"/>
    <property type="evidence" value="ECO:0007669"/>
    <property type="project" value="TreeGrafter"/>
</dbReference>
<dbReference type="InterPro" id="IPR045269">
    <property type="entry name" value="Atg1-like"/>
</dbReference>
<keyword evidence="1" id="KW-0808">Transferase</keyword>
<name>A0A5J4TC33_9EUKA</name>
<dbReference type="AlphaFoldDB" id="A0A5J4TC33"/>
<dbReference type="Pfam" id="PF00069">
    <property type="entry name" value="Pkinase"/>
    <property type="match status" value="1"/>
</dbReference>
<dbReference type="PROSITE" id="PS50011">
    <property type="entry name" value="PROTEIN_KINASE_DOM"/>
    <property type="match status" value="1"/>
</dbReference>
<dbReference type="GO" id="GO:0005829">
    <property type="term" value="C:cytosol"/>
    <property type="evidence" value="ECO:0007669"/>
    <property type="project" value="TreeGrafter"/>
</dbReference>
<dbReference type="GO" id="GO:0010506">
    <property type="term" value="P:regulation of autophagy"/>
    <property type="evidence" value="ECO:0007669"/>
    <property type="project" value="InterPro"/>
</dbReference>
<dbReference type="GO" id="GO:0004674">
    <property type="term" value="F:protein serine/threonine kinase activity"/>
    <property type="evidence" value="ECO:0007669"/>
    <property type="project" value="InterPro"/>
</dbReference>
<evidence type="ECO:0000256" key="4">
    <source>
        <dbReference type="ARBA" id="ARBA00022840"/>
    </source>
</evidence>
<dbReference type="PANTHER" id="PTHR24348">
    <property type="entry name" value="SERINE/THREONINE-PROTEIN KINASE UNC-51-RELATED"/>
    <property type="match status" value="1"/>
</dbReference>
<keyword evidence="3" id="KW-0418">Kinase</keyword>
<evidence type="ECO:0000256" key="3">
    <source>
        <dbReference type="ARBA" id="ARBA00022777"/>
    </source>
</evidence>
<evidence type="ECO:0000256" key="2">
    <source>
        <dbReference type="ARBA" id="ARBA00022741"/>
    </source>
</evidence>
<dbReference type="OrthoDB" id="69842at2759"/>
<keyword evidence="2" id="KW-0547">Nucleotide-binding</keyword>
<accession>A0A5J4TC33</accession>
<protein>
    <recommendedName>
        <fullName evidence="5">Protein kinase domain-containing protein</fullName>
    </recommendedName>
</protein>
<feature type="non-terminal residue" evidence="6">
    <location>
        <position position="278"/>
    </location>
</feature>
<dbReference type="SUPFAM" id="SSF56112">
    <property type="entry name" value="Protein kinase-like (PK-like)"/>
    <property type="match status" value="1"/>
</dbReference>
<dbReference type="PANTHER" id="PTHR24348:SF22">
    <property type="entry name" value="NON-SPECIFIC SERINE_THREONINE PROTEIN KINASE"/>
    <property type="match status" value="1"/>
</dbReference>
<dbReference type="GO" id="GO:0005524">
    <property type="term" value="F:ATP binding"/>
    <property type="evidence" value="ECO:0007669"/>
    <property type="project" value="UniProtKB-KW"/>
</dbReference>
<sequence>MEAVNELHKKNLTHGNLKLSNIFFKEVAPDKSIAIVTNLSGIKSIGEQLQILPIIPIQMQPPEVLQGQPYTPQSDLYMIGLIMYGMLFGKLPYTSDNPQALLQEQYNGPQELDKVSSGFNTALCTLLAFDPNQRTSCEQMLQQCPIFFRPIDNSRIYNRGYTTIPTHILTQTNELQHPLFKSWIIPGGKVQMPTIQPLFQPPLTQQTFDYQDLDDMNQFHDRCIICGELIQYSKLYNHIRTQHPGYPQDHNSALQLPPQIQQQQFIQQPLVVGYQQNP</sequence>
<dbReference type="InterPro" id="IPR000719">
    <property type="entry name" value="Prot_kinase_dom"/>
</dbReference>
<reference evidence="6 7" key="1">
    <citation type="submission" date="2019-03" db="EMBL/GenBank/DDBJ databases">
        <title>Single cell metagenomics reveals metabolic interactions within the superorganism composed of flagellate Streblomastix strix and complex community of Bacteroidetes bacteria on its surface.</title>
        <authorList>
            <person name="Treitli S.C."/>
            <person name="Kolisko M."/>
            <person name="Husnik F."/>
            <person name="Keeling P."/>
            <person name="Hampl V."/>
        </authorList>
    </citation>
    <scope>NUCLEOTIDE SEQUENCE [LARGE SCALE GENOMIC DNA]</scope>
    <source>
        <strain evidence="6">ST1C</strain>
    </source>
</reference>
<proteinExistence type="predicted"/>
<dbReference type="GO" id="GO:0000407">
    <property type="term" value="C:phagophore assembly site"/>
    <property type="evidence" value="ECO:0007669"/>
    <property type="project" value="TreeGrafter"/>
</dbReference>
<dbReference type="EMBL" id="SNRW01034556">
    <property type="protein sequence ID" value="KAA6355482.1"/>
    <property type="molecule type" value="Genomic_DNA"/>
</dbReference>
<keyword evidence="4" id="KW-0067">ATP-binding</keyword>
<gene>
    <name evidence="6" type="ORF">EZS28_048991</name>
</gene>
<evidence type="ECO:0000256" key="1">
    <source>
        <dbReference type="ARBA" id="ARBA00022679"/>
    </source>
</evidence>
<comment type="caution">
    <text evidence="6">The sequence shown here is derived from an EMBL/GenBank/DDBJ whole genome shotgun (WGS) entry which is preliminary data.</text>
</comment>
<evidence type="ECO:0000259" key="5">
    <source>
        <dbReference type="PROSITE" id="PS50011"/>
    </source>
</evidence>
<dbReference type="Gene3D" id="1.10.510.10">
    <property type="entry name" value="Transferase(Phosphotransferase) domain 1"/>
    <property type="match status" value="1"/>
</dbReference>